<dbReference type="GO" id="GO:0016485">
    <property type="term" value="P:protein processing"/>
    <property type="evidence" value="ECO:0007669"/>
    <property type="project" value="TreeGrafter"/>
</dbReference>
<dbReference type="RefSeq" id="XP_014259023.1">
    <property type="nucleotide sequence ID" value="XM_014403537.2"/>
</dbReference>
<keyword evidence="14" id="KW-1185">Reference proteome</keyword>
<feature type="domain" description="Peptidase M16C associated" evidence="12">
    <location>
        <begin position="513"/>
        <end position="760"/>
    </location>
</feature>
<keyword evidence="9" id="KW-0809">Transit peptide</keyword>
<dbReference type="EnsemblMetazoa" id="XM_014403537.2">
    <property type="protein sequence ID" value="XP_014259023.1"/>
    <property type="gene ID" value="LOC106672253"/>
</dbReference>
<dbReference type="InterPro" id="IPR011765">
    <property type="entry name" value="Pept_M16_N"/>
</dbReference>
<organism evidence="13 14">
    <name type="scientific">Cimex lectularius</name>
    <name type="common">Bed bug</name>
    <name type="synonym">Acanthia lectularia</name>
    <dbReference type="NCBI Taxonomy" id="79782"/>
    <lineage>
        <taxon>Eukaryota</taxon>
        <taxon>Metazoa</taxon>
        <taxon>Ecdysozoa</taxon>
        <taxon>Arthropoda</taxon>
        <taxon>Hexapoda</taxon>
        <taxon>Insecta</taxon>
        <taxon>Pterygota</taxon>
        <taxon>Neoptera</taxon>
        <taxon>Paraneoptera</taxon>
        <taxon>Hemiptera</taxon>
        <taxon>Heteroptera</taxon>
        <taxon>Panheteroptera</taxon>
        <taxon>Cimicomorpha</taxon>
        <taxon>Cimicidae</taxon>
        <taxon>Cimex</taxon>
    </lineage>
</organism>
<keyword evidence="5" id="KW-0645">Protease</keyword>
<evidence type="ECO:0000313" key="13">
    <source>
        <dbReference type="EnsemblMetazoa" id="XP_014259023.1"/>
    </source>
</evidence>
<dbReference type="PANTHER" id="PTHR43016">
    <property type="entry name" value="PRESEQUENCE PROTEASE"/>
    <property type="match status" value="1"/>
</dbReference>
<evidence type="ECO:0000256" key="9">
    <source>
        <dbReference type="ARBA" id="ARBA00022946"/>
    </source>
</evidence>
<evidence type="ECO:0000256" key="4">
    <source>
        <dbReference type="ARBA" id="ARBA00020167"/>
    </source>
</evidence>
<dbReference type="OMA" id="NYLYYIR"/>
<protein>
    <recommendedName>
        <fullName evidence="4">Presequence protease, mitochondrial</fullName>
    </recommendedName>
</protein>
<comment type="similarity">
    <text evidence="3">Belongs to the peptidase M16 family. PreP subfamily.</text>
</comment>
<dbReference type="PANTHER" id="PTHR43016:SF13">
    <property type="entry name" value="PRESEQUENCE PROTEASE, MITOCHONDRIAL"/>
    <property type="match status" value="1"/>
</dbReference>
<keyword evidence="8" id="KW-0862">Zinc</keyword>
<name>A0A8I6S8X8_CIMLE</name>
<dbReference type="Gene3D" id="3.30.830.10">
    <property type="entry name" value="Metalloenzyme, LuxS/M16 peptidase-like"/>
    <property type="match status" value="4"/>
</dbReference>
<dbReference type="FunFam" id="3.30.830.10:FF:000011">
    <property type="entry name" value="Presequence protease, mitochondrial"/>
    <property type="match status" value="1"/>
</dbReference>
<dbReference type="InterPro" id="IPR013578">
    <property type="entry name" value="Peptidase_M16C_assoc"/>
</dbReference>
<evidence type="ECO:0000256" key="1">
    <source>
        <dbReference type="ARBA" id="ARBA00001947"/>
    </source>
</evidence>
<evidence type="ECO:0000256" key="11">
    <source>
        <dbReference type="ARBA" id="ARBA00023128"/>
    </source>
</evidence>
<evidence type="ECO:0000256" key="7">
    <source>
        <dbReference type="ARBA" id="ARBA00022801"/>
    </source>
</evidence>
<dbReference type="GeneID" id="106672253"/>
<comment type="cofactor">
    <cofactor evidence="1">
        <name>Zn(2+)</name>
        <dbReference type="ChEBI" id="CHEBI:29105"/>
    </cofactor>
</comment>
<dbReference type="FunFam" id="3.30.830.10:FF:000009">
    <property type="entry name" value="Presequence protease, mitochondrial"/>
    <property type="match status" value="1"/>
</dbReference>
<dbReference type="InterPro" id="IPR055130">
    <property type="entry name" value="PreP_C"/>
</dbReference>
<dbReference type="AlphaFoldDB" id="A0A8I6S8X8"/>
<evidence type="ECO:0000256" key="8">
    <source>
        <dbReference type="ARBA" id="ARBA00022833"/>
    </source>
</evidence>
<evidence type="ECO:0000313" key="14">
    <source>
        <dbReference type="Proteomes" id="UP000494040"/>
    </source>
</evidence>
<keyword evidence="11" id="KW-0496">Mitochondrion</keyword>
<dbReference type="GO" id="GO:0046872">
    <property type="term" value="F:metal ion binding"/>
    <property type="evidence" value="ECO:0007669"/>
    <property type="project" value="UniProtKB-KW"/>
</dbReference>
<dbReference type="GO" id="GO:0005759">
    <property type="term" value="C:mitochondrial matrix"/>
    <property type="evidence" value="ECO:0007669"/>
    <property type="project" value="TreeGrafter"/>
</dbReference>
<evidence type="ECO:0000259" key="12">
    <source>
        <dbReference type="SMART" id="SM01264"/>
    </source>
</evidence>
<evidence type="ECO:0000256" key="5">
    <source>
        <dbReference type="ARBA" id="ARBA00022670"/>
    </source>
</evidence>
<evidence type="ECO:0000256" key="10">
    <source>
        <dbReference type="ARBA" id="ARBA00023049"/>
    </source>
</evidence>
<comment type="subcellular location">
    <subcellularLocation>
        <location evidence="2">Mitochondrion</location>
    </subcellularLocation>
</comment>
<evidence type="ECO:0000256" key="3">
    <source>
        <dbReference type="ARBA" id="ARBA00007575"/>
    </source>
</evidence>
<dbReference type="Pfam" id="PF08367">
    <property type="entry name" value="M16C_assoc"/>
    <property type="match status" value="1"/>
</dbReference>
<keyword evidence="7" id="KW-0378">Hydrolase</keyword>
<evidence type="ECO:0000256" key="2">
    <source>
        <dbReference type="ARBA" id="ARBA00004173"/>
    </source>
</evidence>
<accession>A0A8I6S8X8</accession>
<dbReference type="Proteomes" id="UP000494040">
    <property type="component" value="Unassembled WGS sequence"/>
</dbReference>
<sequence>MDRLRYYSRFLLPQFQMWRRYSSIRGLSRSHARCAEAVKRSVDRDLKEGTEMEGFLVNKVSYVPEFNMTMVRLRHVKTGCDYLHLARDDQNNVFAVSFRTTPTDSTGLPHILEHTTLCGSQKYPCRDPFFKMLNRSMATFMNAFTGPDYTMYPFATQNRTDFSNLMSVYMDAVFHPNLRELDFRQEGWRLEHEITNDKNTPIVFKGVVFNEMKGAFSENQSIFGEALLNNILPSHTYGVISGGDPKVIPTLTYSDLKAFHKKYYHPSNCRIYSYGNFPLQETLNFVNKNYLMDWPDTQDFGKMTKVPSEPRWDSERRKSIHCRPDPFASNPKKQSSIAISTLCNDIKSPQETFVMEVLSELLVRGPNSAFYKSLVEPNIGGGFNPVTGYDSQTRDSIFSVGLSSVDQSDFDNIVEIYHKTIDKVIEEGFEENNVKAILHSIELNTKHQSTDFGLGILFALTPVWNHDGDVAKMLKVNDKVMKLKKCIADNPLYFQDLVQEMLKDNHHRLILTMSPDDGFEAKGASAENDLLTQKLASLTNLQKDNIYNQGLELARDQELKQDVNVLPTLTTSDLNDDVERVKLKGFMVHKVPTQMCLVPTNGLTYFRGVVNTNILSDEAKNVLPLFCSIVTKMGTKTHDYRQMDQQIQLKTGGVSFSTHIAENIYDTGSYEEGVLFSSFCLDRNVKAMMGIFSELFNSVNLQDQKRFETLVKITANNVIHGIADSGHLYALSTAASLISPSALRKEQFGGLTFVQTMKELSQKKNLSDCLDMMNGIADIVMKKRLIRLAVNTNPECEEKVLSSLEGFLKSVPGEFKQPFELSKPDNFKTGAFAIHHVLPFPVSYAAYCVPTVEYTHSDFPVLRVLARLLTSKYLLVKIREKGGAYGAGANVSTSGTFSFYSYRDPKPYDTFDTFNSSREWIQAGNFTDQDVEEAKLGVFQSIDAPVPPGSKGVRNFLLGISDDELQRHREVLIRLKKEDVIRTASHLESKIQGRALIGPPNETILTRKKENWTKRITE</sequence>
<dbReference type="GO" id="GO:0004222">
    <property type="term" value="F:metalloendopeptidase activity"/>
    <property type="evidence" value="ECO:0007669"/>
    <property type="project" value="TreeGrafter"/>
</dbReference>
<dbReference type="Pfam" id="PF05193">
    <property type="entry name" value="Peptidase_M16_C"/>
    <property type="match status" value="1"/>
</dbReference>
<dbReference type="OrthoDB" id="10250783at2759"/>
<dbReference type="Pfam" id="PF00675">
    <property type="entry name" value="Peptidase_M16"/>
    <property type="match status" value="1"/>
</dbReference>
<dbReference type="SUPFAM" id="SSF63411">
    <property type="entry name" value="LuxS/MPP-like metallohydrolase"/>
    <property type="match status" value="4"/>
</dbReference>
<dbReference type="SMART" id="SM01264">
    <property type="entry name" value="M16C_associated"/>
    <property type="match status" value="1"/>
</dbReference>
<dbReference type="Pfam" id="PF22516">
    <property type="entry name" value="PreP_C"/>
    <property type="match status" value="1"/>
</dbReference>
<keyword evidence="6" id="KW-0479">Metal-binding</keyword>
<dbReference type="KEGG" id="clec:106672253"/>
<dbReference type="InterPro" id="IPR011249">
    <property type="entry name" value="Metalloenz_LuxS/M16"/>
</dbReference>
<keyword evidence="10" id="KW-0482">Metalloprotease</keyword>
<evidence type="ECO:0000256" key="6">
    <source>
        <dbReference type="ARBA" id="ARBA00022723"/>
    </source>
</evidence>
<dbReference type="InterPro" id="IPR007863">
    <property type="entry name" value="Peptidase_M16_C"/>
</dbReference>
<reference evidence="13" key="1">
    <citation type="submission" date="2022-01" db="UniProtKB">
        <authorList>
            <consortium name="EnsemblMetazoa"/>
        </authorList>
    </citation>
    <scope>IDENTIFICATION</scope>
</reference>
<dbReference type="FunFam" id="3.30.830.10:FF:000013">
    <property type="entry name" value="Mitochondrial presequence protease"/>
    <property type="match status" value="1"/>
</dbReference>
<proteinExistence type="inferred from homology"/>